<dbReference type="Pfam" id="PF18856">
    <property type="entry name" value="baeRF_family12"/>
    <property type="match status" value="1"/>
</dbReference>
<accession>A0ABV7KHY7</accession>
<dbReference type="EMBL" id="JBHRTK010000031">
    <property type="protein sequence ID" value="MFC3208945.1"/>
    <property type="molecule type" value="Genomic_DNA"/>
</dbReference>
<dbReference type="RefSeq" id="WP_378224934.1">
    <property type="nucleotide sequence ID" value="NZ_JBHRTK010000031.1"/>
</dbReference>
<dbReference type="Proteomes" id="UP001595583">
    <property type="component" value="Unassembled WGS sequence"/>
</dbReference>
<proteinExistence type="predicted"/>
<name>A0ABV7KHY7_9HYPH</name>
<evidence type="ECO:0000313" key="1">
    <source>
        <dbReference type="EMBL" id="MFC3208945.1"/>
    </source>
</evidence>
<evidence type="ECO:0000313" key="2">
    <source>
        <dbReference type="Proteomes" id="UP001595583"/>
    </source>
</evidence>
<comment type="caution">
    <text evidence="1">The sequence shown here is derived from an EMBL/GenBank/DDBJ whole genome shotgun (WGS) entry which is preliminary data.</text>
</comment>
<reference evidence="2" key="1">
    <citation type="journal article" date="2019" name="Int. J. Syst. Evol. Microbiol.">
        <title>The Global Catalogue of Microorganisms (GCM) 10K type strain sequencing project: providing services to taxonomists for standard genome sequencing and annotation.</title>
        <authorList>
            <consortium name="The Broad Institute Genomics Platform"/>
            <consortium name="The Broad Institute Genome Sequencing Center for Infectious Disease"/>
            <person name="Wu L."/>
            <person name="Ma J."/>
        </authorList>
    </citation>
    <scope>NUCLEOTIDE SEQUENCE [LARGE SCALE GENOMIC DNA]</scope>
    <source>
        <strain evidence="2">KCTC 52165</strain>
    </source>
</reference>
<protein>
    <submittedName>
        <fullName evidence="1">Host attachment family protein</fullName>
    </submittedName>
</protein>
<organism evidence="1 2">
    <name type="scientific">Aquamicrobium soli</name>
    <dbReference type="NCBI Taxonomy" id="1811518"/>
    <lineage>
        <taxon>Bacteria</taxon>
        <taxon>Pseudomonadati</taxon>
        <taxon>Pseudomonadota</taxon>
        <taxon>Alphaproteobacteria</taxon>
        <taxon>Hyphomicrobiales</taxon>
        <taxon>Phyllobacteriaceae</taxon>
        <taxon>Aquamicrobium</taxon>
    </lineage>
</organism>
<dbReference type="InterPro" id="IPR041374">
    <property type="entry name" value="BaeRF_family12"/>
</dbReference>
<sequence length="134" mass="14782">MLLPNDTTVAVVDGEKLRLFRNKGVEPRIRLIEETVAGVEPANQGSGARHRSTSANPDRWRLEEDDFAASAAAYLNRLMLDGEIVSLFIIADPRTLGELRRHFHDVTRENLIGELAKDFTGGSIETIEAAVARA</sequence>
<keyword evidence="2" id="KW-1185">Reference proteome</keyword>
<gene>
    <name evidence="1" type="ORF">ACFOHJ_22225</name>
</gene>